<feature type="transmembrane region" description="Helical" evidence="2">
    <location>
        <begin position="194"/>
        <end position="214"/>
    </location>
</feature>
<accession>A0A173Y372</accession>
<evidence type="ECO:0000313" key="4">
    <source>
        <dbReference type="EMBL" id="CUN58612.1"/>
    </source>
</evidence>
<keyword evidence="2" id="KW-0812">Transmembrane</keyword>
<keyword evidence="2" id="KW-1133">Transmembrane helix</keyword>
<keyword evidence="2" id="KW-0472">Membrane</keyword>
<feature type="signal peptide" evidence="3">
    <location>
        <begin position="1"/>
        <end position="27"/>
    </location>
</feature>
<gene>
    <name evidence="4" type="ORF">ERS852478_00538</name>
</gene>
<evidence type="ECO:0000313" key="5">
    <source>
        <dbReference type="Proteomes" id="UP000095431"/>
    </source>
</evidence>
<sequence length="221" mass="24254">MNKTIKKLLSLFIAITVTLSLSITNYAAEQSILVAKIESLVKKAEKEIDQYGEASDATIAKLNSALDELGIEQGSYSDNQLIVVNDSITPYGYGETHTLKRGWTYRVDKPSTSDAKPHVHVDNNKKGIHGVENVDGTPSHGKTLGNSNVPKDVQDEVKKSRDYKKGQSDLNKMRKAKSEISRRHINLKKYKGRIIAAGIFVVIVGVAFFSPAFLPTALGLI</sequence>
<reference evidence="4 5" key="1">
    <citation type="submission" date="2015-09" db="EMBL/GenBank/DDBJ databases">
        <authorList>
            <consortium name="Pathogen Informatics"/>
        </authorList>
    </citation>
    <scope>NUCLEOTIDE SEQUENCE [LARGE SCALE GENOMIC DNA]</scope>
    <source>
        <strain evidence="4 5">2789STDY5834863</strain>
    </source>
</reference>
<feature type="chain" id="PRO_5038791695" evidence="3">
    <location>
        <begin position="28"/>
        <end position="221"/>
    </location>
</feature>
<dbReference type="EMBL" id="CYZN01000003">
    <property type="protein sequence ID" value="CUN58612.1"/>
    <property type="molecule type" value="Genomic_DNA"/>
</dbReference>
<feature type="region of interest" description="Disordered" evidence="1">
    <location>
        <begin position="110"/>
        <end position="150"/>
    </location>
</feature>
<dbReference type="Proteomes" id="UP000095431">
    <property type="component" value="Unassembled WGS sequence"/>
</dbReference>
<feature type="compositionally biased region" description="Basic and acidic residues" evidence="1">
    <location>
        <begin position="110"/>
        <end position="125"/>
    </location>
</feature>
<dbReference type="AlphaFoldDB" id="A0A173Y372"/>
<protein>
    <submittedName>
        <fullName evidence="4">Uncharacterized protein</fullName>
    </submittedName>
</protein>
<dbReference type="RefSeq" id="WP_055199697.1">
    <property type="nucleotide sequence ID" value="NZ_BTHH01000002.1"/>
</dbReference>
<evidence type="ECO:0000256" key="1">
    <source>
        <dbReference type="SAM" id="MobiDB-lite"/>
    </source>
</evidence>
<proteinExistence type="predicted"/>
<evidence type="ECO:0000256" key="3">
    <source>
        <dbReference type="SAM" id="SignalP"/>
    </source>
</evidence>
<organism evidence="4 5">
    <name type="scientific">Blautia wexlerae</name>
    <dbReference type="NCBI Taxonomy" id="418240"/>
    <lineage>
        <taxon>Bacteria</taxon>
        <taxon>Bacillati</taxon>
        <taxon>Bacillota</taxon>
        <taxon>Clostridia</taxon>
        <taxon>Lachnospirales</taxon>
        <taxon>Lachnospiraceae</taxon>
        <taxon>Blautia</taxon>
    </lineage>
</organism>
<name>A0A173Y372_9FIRM</name>
<keyword evidence="3" id="KW-0732">Signal</keyword>
<evidence type="ECO:0000256" key="2">
    <source>
        <dbReference type="SAM" id="Phobius"/>
    </source>
</evidence>